<dbReference type="Gene3D" id="3.90.110.10">
    <property type="entry name" value="Lactate dehydrogenase/glycoside hydrolase, family 4, C-terminal"/>
    <property type="match status" value="1"/>
</dbReference>
<dbReference type="PIRSF" id="PIRSF000102">
    <property type="entry name" value="Lac_mal_DH"/>
    <property type="match status" value="1"/>
</dbReference>
<evidence type="ECO:0000256" key="5">
    <source>
        <dbReference type="ARBA" id="ARBA00023027"/>
    </source>
</evidence>
<evidence type="ECO:0000259" key="10">
    <source>
        <dbReference type="Pfam" id="PF02866"/>
    </source>
</evidence>
<dbReference type="InterPro" id="IPR036291">
    <property type="entry name" value="NAD(P)-bd_dom_sf"/>
</dbReference>
<dbReference type="Pfam" id="PF02866">
    <property type="entry name" value="Ldh_1_C"/>
    <property type="match status" value="1"/>
</dbReference>
<dbReference type="InterPro" id="IPR010945">
    <property type="entry name" value="Malate_DH_type2"/>
</dbReference>
<evidence type="ECO:0000256" key="7">
    <source>
        <dbReference type="PIRSR" id="PIRSR000102-3"/>
    </source>
</evidence>
<dbReference type="EMBL" id="GHBR01000731">
    <property type="protein sequence ID" value="NDJ96222.1"/>
    <property type="molecule type" value="Transcribed_RNA"/>
</dbReference>
<evidence type="ECO:0000256" key="8">
    <source>
        <dbReference type="RuleBase" id="RU003369"/>
    </source>
</evidence>
<accession>A0A6B2FYD5</accession>
<reference evidence="11" key="1">
    <citation type="submission" date="2018-11" db="EMBL/GenBank/DDBJ databases">
        <title>Myxobolus squamalis genome and transcriptome.</title>
        <authorList>
            <person name="Yahalomi D."/>
            <person name="Atkinson S.D."/>
            <person name="Neuhof M."/>
            <person name="Chang E.S."/>
            <person name="Philippe H."/>
            <person name="Cartwright P."/>
            <person name="Bartholomew J.L."/>
            <person name="Huchon D."/>
        </authorList>
    </citation>
    <scope>NUCLEOTIDE SEQUENCE</scope>
    <source>
        <strain evidence="11">71B08</strain>
        <tissue evidence="11">Whole</tissue>
    </source>
</reference>
<dbReference type="SUPFAM" id="SSF51735">
    <property type="entry name" value="NAD(P)-binding Rossmann-fold domains"/>
    <property type="match status" value="1"/>
</dbReference>
<proteinExistence type="inferred from homology"/>
<organism evidence="11">
    <name type="scientific">Myxobolus squamalis</name>
    <name type="common">Myxosporean</name>
    <dbReference type="NCBI Taxonomy" id="59785"/>
    <lineage>
        <taxon>Eukaryota</taxon>
        <taxon>Metazoa</taxon>
        <taxon>Cnidaria</taxon>
        <taxon>Myxozoa</taxon>
        <taxon>Myxosporea</taxon>
        <taxon>Bivalvulida</taxon>
        <taxon>Platysporina</taxon>
        <taxon>Myxobolidae</taxon>
        <taxon>Myxobolus</taxon>
    </lineage>
</organism>
<evidence type="ECO:0000256" key="2">
    <source>
        <dbReference type="ARBA" id="ARBA00012995"/>
    </source>
</evidence>
<evidence type="ECO:0000256" key="6">
    <source>
        <dbReference type="PIRSR" id="PIRSR000102-1"/>
    </source>
</evidence>
<dbReference type="InterPro" id="IPR001236">
    <property type="entry name" value="Lactate/malate_DH_N"/>
</dbReference>
<dbReference type="FunFam" id="3.90.110.10:FF:000002">
    <property type="entry name" value="Malate dehydrogenase"/>
    <property type="match status" value="1"/>
</dbReference>
<dbReference type="GO" id="GO:0030060">
    <property type="term" value="F:L-malate dehydrogenase (NAD+) activity"/>
    <property type="evidence" value="ECO:0007669"/>
    <property type="project" value="UniProtKB-EC"/>
</dbReference>
<feature type="domain" description="Lactate/malate dehydrogenase C-terminal" evidence="10">
    <location>
        <begin position="158"/>
        <end position="326"/>
    </location>
</feature>
<dbReference type="NCBIfam" id="NF003916">
    <property type="entry name" value="PRK05442.1"/>
    <property type="match status" value="1"/>
</dbReference>
<dbReference type="GO" id="GO:0006108">
    <property type="term" value="P:malate metabolic process"/>
    <property type="evidence" value="ECO:0007669"/>
    <property type="project" value="InterPro"/>
</dbReference>
<keyword evidence="5 7" id="KW-0520">NAD</keyword>
<feature type="binding site" evidence="7">
    <location>
        <position position="42"/>
    </location>
    <ligand>
        <name>NAD(+)</name>
        <dbReference type="ChEBI" id="CHEBI:57540"/>
    </ligand>
</feature>
<dbReference type="SUPFAM" id="SSF56327">
    <property type="entry name" value="LDH C-terminal domain-like"/>
    <property type="match status" value="1"/>
</dbReference>
<keyword evidence="4 8" id="KW-0560">Oxidoreductase</keyword>
<dbReference type="PANTHER" id="PTHR23382">
    <property type="entry name" value="MALATE DEHYDROGENASE"/>
    <property type="match status" value="1"/>
</dbReference>
<evidence type="ECO:0000259" key="9">
    <source>
        <dbReference type="Pfam" id="PF00056"/>
    </source>
</evidence>
<feature type="binding site" evidence="7">
    <location>
        <begin position="11"/>
        <end position="17"/>
    </location>
    <ligand>
        <name>NAD(+)</name>
        <dbReference type="ChEBI" id="CHEBI:57540"/>
    </ligand>
</feature>
<dbReference type="Gene3D" id="3.40.50.720">
    <property type="entry name" value="NAD(P)-binding Rossmann-like Domain"/>
    <property type="match status" value="1"/>
</dbReference>
<evidence type="ECO:0000256" key="4">
    <source>
        <dbReference type="ARBA" id="ARBA00023002"/>
    </source>
</evidence>
<feature type="binding site" evidence="7">
    <location>
        <begin position="130"/>
        <end position="132"/>
    </location>
    <ligand>
        <name>NAD(+)</name>
        <dbReference type="ChEBI" id="CHEBI:57540"/>
    </ligand>
</feature>
<sequence>MTEVTRVVVTGAAGQIGYSILQPLALGHAFGLDHPIHIVLFDLPRCEDVMKGVQLELEDLASPVLMGTTIATTSELAFKDADFIICLAGLLVVLENMTRAMAISKNKIIYEAHGKAINEFAKKTCKILVVANPCNSMCLVLSQNAPSIPPQNFSSMSRLDQNRIQSMVATKVGVSTKFVKGVCVWGNHASSMVPDVSHSHVILDGKSIKSKDVITDDAFWKSFTPDVQERAMLVVKYRKNTSALSSAIAAVNHIHDWVCGTPEGYYSSMGVWSDGSYGAPTGVFFSFPCICKDGKWSIVKGLTVCKEIQEKLKITGEDLLQEKKDMFP</sequence>
<feature type="domain" description="Lactate/malate dehydrogenase N-terminal" evidence="9">
    <location>
        <begin position="6"/>
        <end position="153"/>
    </location>
</feature>
<dbReference type="InterPro" id="IPR015955">
    <property type="entry name" value="Lactate_DH/Glyco_Ohase_4_C"/>
</dbReference>
<name>A0A6B2FYD5_MYXSQ</name>
<dbReference type="AlphaFoldDB" id="A0A6B2FYD5"/>
<dbReference type="InterPro" id="IPR001557">
    <property type="entry name" value="L-lactate/malate_DH"/>
</dbReference>
<evidence type="ECO:0000313" key="11">
    <source>
        <dbReference type="EMBL" id="NDJ96222.1"/>
    </source>
</evidence>
<feature type="active site" description="Proton acceptor" evidence="6">
    <location>
        <position position="188"/>
    </location>
</feature>
<feature type="binding site" evidence="7">
    <location>
        <position position="106"/>
    </location>
    <ligand>
        <name>NAD(+)</name>
        <dbReference type="ChEBI" id="CHEBI:57540"/>
    </ligand>
</feature>
<dbReference type="InterPro" id="IPR022383">
    <property type="entry name" value="Lactate/malate_DH_C"/>
</dbReference>
<protein>
    <recommendedName>
        <fullName evidence="3">Malate dehydrogenase, cytoplasmic</fullName>
        <ecNumber evidence="2">1.1.1.37</ecNumber>
    </recommendedName>
</protein>
<dbReference type="EC" id="1.1.1.37" evidence="2"/>
<evidence type="ECO:0000256" key="1">
    <source>
        <dbReference type="ARBA" id="ARBA00009613"/>
    </source>
</evidence>
<dbReference type="Pfam" id="PF00056">
    <property type="entry name" value="Ldh_1_N"/>
    <property type="match status" value="1"/>
</dbReference>
<dbReference type="NCBIfam" id="TIGR01759">
    <property type="entry name" value="MalateDH-SF1"/>
    <property type="match status" value="1"/>
</dbReference>
<dbReference type="FunFam" id="3.40.50.720:FF:000010">
    <property type="entry name" value="Malate dehydrogenase"/>
    <property type="match status" value="1"/>
</dbReference>
<comment type="similarity">
    <text evidence="1">Belongs to the LDH/MDH superfamily. MDH type 2 family.</text>
</comment>
<evidence type="ECO:0000256" key="3">
    <source>
        <dbReference type="ARBA" id="ARBA00019899"/>
    </source>
</evidence>